<dbReference type="SUPFAM" id="SSF55874">
    <property type="entry name" value="ATPase domain of HSP90 chaperone/DNA topoisomerase II/histidine kinase"/>
    <property type="match status" value="1"/>
</dbReference>
<dbReference type="Gene3D" id="3.30.565.10">
    <property type="entry name" value="Histidine kinase-like ATPase, C-terminal domain"/>
    <property type="match status" value="1"/>
</dbReference>
<comment type="caution">
    <text evidence="3">The sequence shown here is derived from an EMBL/GenBank/DDBJ whole genome shotgun (WGS) entry which is preliminary data.</text>
</comment>
<dbReference type="Pfam" id="PF13581">
    <property type="entry name" value="HATPase_c_2"/>
    <property type="match status" value="1"/>
</dbReference>
<organism evidence="3 4">
    <name type="scientific">Roseomonas populi</name>
    <dbReference type="NCBI Taxonomy" id="3121582"/>
    <lineage>
        <taxon>Bacteria</taxon>
        <taxon>Pseudomonadati</taxon>
        <taxon>Pseudomonadota</taxon>
        <taxon>Alphaproteobacteria</taxon>
        <taxon>Acetobacterales</taxon>
        <taxon>Roseomonadaceae</taxon>
        <taxon>Roseomonas</taxon>
    </lineage>
</organism>
<reference evidence="3 4" key="1">
    <citation type="submission" date="2022-06" db="EMBL/GenBank/DDBJ databases">
        <title>Roseomonas CN29.</title>
        <authorList>
            <person name="Cheng Y."/>
            <person name="He X."/>
        </authorList>
    </citation>
    <scope>NUCLEOTIDE SEQUENCE [LARGE SCALE GENOMIC DNA]</scope>
    <source>
        <strain evidence="3 4">CN29</strain>
    </source>
</reference>
<sequence>MDAAALRHEMPPEVEALPGLLDRLEEFSEAAGLSPGAAQRLSVVAEELAANVAMHGKGASRLLVEARREGDSVHLLIEDDGPAFDPLSAAAPDIDAGVEERDIGGLGIHFVRRMTREAAYERRDGTNRLTALLDAG</sequence>
<dbReference type="EMBL" id="JANJOU010000020">
    <property type="protein sequence ID" value="MCR0984329.1"/>
    <property type="molecule type" value="Genomic_DNA"/>
</dbReference>
<dbReference type="Proteomes" id="UP001524642">
    <property type="component" value="Unassembled WGS sequence"/>
</dbReference>
<evidence type="ECO:0000259" key="2">
    <source>
        <dbReference type="Pfam" id="PF13581"/>
    </source>
</evidence>
<evidence type="ECO:0000313" key="3">
    <source>
        <dbReference type="EMBL" id="MCR0984329.1"/>
    </source>
</evidence>
<gene>
    <name evidence="3" type="ORF">NRP21_19925</name>
</gene>
<name>A0ABT1X899_9PROT</name>
<feature type="domain" description="Histidine kinase/HSP90-like ATPase" evidence="2">
    <location>
        <begin position="11"/>
        <end position="130"/>
    </location>
</feature>
<keyword evidence="1" id="KW-0723">Serine/threonine-protein kinase</keyword>
<dbReference type="GO" id="GO:0005524">
    <property type="term" value="F:ATP binding"/>
    <property type="evidence" value="ECO:0007669"/>
    <property type="project" value="UniProtKB-KW"/>
</dbReference>
<dbReference type="InterPro" id="IPR036890">
    <property type="entry name" value="HATPase_C_sf"/>
</dbReference>
<dbReference type="InterPro" id="IPR050267">
    <property type="entry name" value="Anti-sigma-factor_SerPK"/>
</dbReference>
<keyword evidence="3" id="KW-0067">ATP-binding</keyword>
<keyword evidence="1" id="KW-0808">Transferase</keyword>
<evidence type="ECO:0000256" key="1">
    <source>
        <dbReference type="ARBA" id="ARBA00022527"/>
    </source>
</evidence>
<keyword evidence="3" id="KW-0547">Nucleotide-binding</keyword>
<dbReference type="InterPro" id="IPR003594">
    <property type="entry name" value="HATPase_dom"/>
</dbReference>
<evidence type="ECO:0000313" key="4">
    <source>
        <dbReference type="Proteomes" id="UP001524642"/>
    </source>
</evidence>
<dbReference type="PANTHER" id="PTHR35526:SF6">
    <property type="entry name" value="SLR1861 PROTEIN"/>
    <property type="match status" value="1"/>
</dbReference>
<protein>
    <submittedName>
        <fullName evidence="3">ATP-binding protein</fullName>
    </submittedName>
</protein>
<proteinExistence type="predicted"/>
<accession>A0ABT1X899</accession>
<dbReference type="RefSeq" id="WP_257717985.1">
    <property type="nucleotide sequence ID" value="NZ_JANJOU010000020.1"/>
</dbReference>
<keyword evidence="4" id="KW-1185">Reference proteome</keyword>
<keyword evidence="1" id="KW-0418">Kinase</keyword>
<dbReference type="PANTHER" id="PTHR35526">
    <property type="entry name" value="ANTI-SIGMA-F FACTOR RSBW-RELATED"/>
    <property type="match status" value="1"/>
</dbReference>
<dbReference type="CDD" id="cd16936">
    <property type="entry name" value="HATPase_RsbW-like"/>
    <property type="match status" value="1"/>
</dbReference>